<dbReference type="PANTHER" id="PTHR43798:SF5">
    <property type="entry name" value="MONOACYLGLYCEROL LIPASE ABHD6"/>
    <property type="match status" value="1"/>
</dbReference>
<dbReference type="SUPFAM" id="SSF53474">
    <property type="entry name" value="alpha/beta-Hydrolases"/>
    <property type="match status" value="1"/>
</dbReference>
<organism evidence="2 3">
    <name type="scientific">Paractinoplanes durhamensis</name>
    <dbReference type="NCBI Taxonomy" id="113563"/>
    <lineage>
        <taxon>Bacteria</taxon>
        <taxon>Bacillati</taxon>
        <taxon>Actinomycetota</taxon>
        <taxon>Actinomycetes</taxon>
        <taxon>Micromonosporales</taxon>
        <taxon>Micromonosporaceae</taxon>
        <taxon>Paractinoplanes</taxon>
    </lineage>
</organism>
<comment type="caution">
    <text evidence="2">The sequence shown here is derived from an EMBL/GenBank/DDBJ whole genome shotgun (WGS) entry which is preliminary data.</text>
</comment>
<gene>
    <name evidence="2" type="ORF">Adu01nite_43330</name>
</gene>
<proteinExistence type="predicted"/>
<evidence type="ECO:0000313" key="2">
    <source>
        <dbReference type="EMBL" id="GIE02983.1"/>
    </source>
</evidence>
<feature type="domain" description="AB hydrolase-1" evidence="1">
    <location>
        <begin position="13"/>
        <end position="142"/>
    </location>
</feature>
<accession>A0ABQ3YZI2</accession>
<dbReference type="Proteomes" id="UP000637628">
    <property type="component" value="Unassembled WGS sequence"/>
</dbReference>
<dbReference type="Pfam" id="PF00561">
    <property type="entry name" value="Abhydrolase_1"/>
    <property type="match status" value="1"/>
</dbReference>
<dbReference type="EMBL" id="BOML01000035">
    <property type="protein sequence ID" value="GIE02983.1"/>
    <property type="molecule type" value="Genomic_DNA"/>
</dbReference>
<protein>
    <recommendedName>
        <fullName evidence="1">AB hydrolase-1 domain-containing protein</fullName>
    </recommendedName>
</protein>
<dbReference type="Gene3D" id="3.40.50.1820">
    <property type="entry name" value="alpha/beta hydrolase"/>
    <property type="match status" value="1"/>
</dbReference>
<reference evidence="2 3" key="1">
    <citation type="submission" date="2021-01" db="EMBL/GenBank/DDBJ databases">
        <title>Whole genome shotgun sequence of Actinoplanes durhamensis NBRC 14914.</title>
        <authorList>
            <person name="Komaki H."/>
            <person name="Tamura T."/>
        </authorList>
    </citation>
    <scope>NUCLEOTIDE SEQUENCE [LARGE SCALE GENOMIC DNA]</scope>
    <source>
        <strain evidence="2 3">NBRC 14914</strain>
    </source>
</reference>
<dbReference type="InterPro" id="IPR029058">
    <property type="entry name" value="AB_hydrolase_fold"/>
</dbReference>
<name>A0ABQ3YZI2_9ACTN</name>
<dbReference type="RefSeq" id="WP_203728706.1">
    <property type="nucleotide sequence ID" value="NZ_BAAATX010000060.1"/>
</dbReference>
<dbReference type="PANTHER" id="PTHR43798">
    <property type="entry name" value="MONOACYLGLYCEROL LIPASE"/>
    <property type="match status" value="1"/>
</dbReference>
<evidence type="ECO:0000313" key="3">
    <source>
        <dbReference type="Proteomes" id="UP000637628"/>
    </source>
</evidence>
<sequence length="162" mass="17906">MLVYDRWGDFGRPVLLLHGLTFDRTMWWPLAAELTRGCTVVAPDLPGHGDSPARDEISIAGLIRDLATLLNRLDLHRAPIVVGHASAARLATAFAETYATHHVQTVDEMVGEVPEYFRPYTEPRHDKALLTAYASWPWEAEAVFPHLADPAGFAGDIQALLP</sequence>
<dbReference type="InterPro" id="IPR000073">
    <property type="entry name" value="AB_hydrolase_1"/>
</dbReference>
<keyword evidence="3" id="KW-1185">Reference proteome</keyword>
<evidence type="ECO:0000259" key="1">
    <source>
        <dbReference type="Pfam" id="PF00561"/>
    </source>
</evidence>
<dbReference type="InterPro" id="IPR050266">
    <property type="entry name" value="AB_hydrolase_sf"/>
</dbReference>